<reference evidence="1 2" key="1">
    <citation type="submission" date="2024-04" db="EMBL/GenBank/DDBJ databases">
        <title>Genome sequencing and assembly of rice foliar adapted Chryseobacterium endophyticum OsEnb-ALM-A6.</title>
        <authorList>
            <person name="Kumar S."/>
            <person name="Javed M."/>
            <person name="Chouhan V."/>
            <person name="Charishma K."/>
            <person name="Patel A."/>
            <person name="Kumar M."/>
            <person name="Sahu K.P."/>
            <person name="Kumar A."/>
        </authorList>
    </citation>
    <scope>NUCLEOTIDE SEQUENCE [LARGE SCALE GENOMIC DNA]</scope>
    <source>
        <strain evidence="1 2">OsEnb-ALM-A6</strain>
    </source>
</reference>
<dbReference type="AlphaFoldDB" id="A0AAU6WU36"/>
<dbReference type="EMBL" id="CP154834">
    <property type="protein sequence ID" value="XAO75896.1"/>
    <property type="molecule type" value="Genomic_DNA"/>
</dbReference>
<dbReference type="RefSeq" id="WP_345767434.1">
    <property type="nucleotide sequence ID" value="NZ_CP154834.1"/>
</dbReference>
<evidence type="ECO:0000313" key="2">
    <source>
        <dbReference type="Proteomes" id="UP001463665"/>
    </source>
</evidence>
<keyword evidence="2" id="KW-1185">Reference proteome</keyword>
<evidence type="ECO:0000313" key="1">
    <source>
        <dbReference type="EMBL" id="XAO75896.1"/>
    </source>
</evidence>
<proteinExistence type="predicted"/>
<gene>
    <name evidence="1" type="ORF">AAFP95_08650</name>
</gene>
<name>A0AAU6WU36_9FLAO</name>
<sequence>MKSIINSESIIIDLPPLVFGFPPKGMVVIWFRYGYVSVQLGEFQAEVIKDDKKYADKMFSTFCRREKKSGSACLGKDFKLDFKIAPDNNSMQIMIDNQPVPVDSTRIYKSDFKFKESYK</sequence>
<organism evidence="1 2">
    <name type="scientific">Chryseobacterium endophyticum</name>
    <dbReference type="NCBI Taxonomy" id="1854762"/>
    <lineage>
        <taxon>Bacteria</taxon>
        <taxon>Pseudomonadati</taxon>
        <taxon>Bacteroidota</taxon>
        <taxon>Flavobacteriia</taxon>
        <taxon>Flavobacteriales</taxon>
        <taxon>Weeksellaceae</taxon>
        <taxon>Chryseobacterium group</taxon>
        <taxon>Chryseobacterium</taxon>
    </lineage>
</organism>
<accession>A0AAU6WU36</accession>
<protein>
    <submittedName>
        <fullName evidence="1">Uncharacterized protein</fullName>
    </submittedName>
</protein>
<dbReference type="Proteomes" id="UP001463665">
    <property type="component" value="Chromosome"/>
</dbReference>